<feature type="domain" description="Cadherin" evidence="9">
    <location>
        <begin position="311"/>
        <end position="402"/>
    </location>
</feature>
<dbReference type="Pfam" id="PF00353">
    <property type="entry name" value="HemolysinCabind"/>
    <property type="match status" value="9"/>
</dbReference>
<feature type="compositionally biased region" description="Low complexity" evidence="8">
    <location>
        <begin position="83"/>
        <end position="93"/>
    </location>
</feature>
<dbReference type="Gene3D" id="2.150.10.10">
    <property type="entry name" value="Serralysin-like metalloprotease, C-terminal"/>
    <property type="match status" value="5"/>
</dbReference>
<feature type="region of interest" description="Disordered" evidence="8">
    <location>
        <begin position="3390"/>
        <end position="3416"/>
    </location>
</feature>
<feature type="compositionally biased region" description="Basic and acidic residues" evidence="8">
    <location>
        <begin position="35"/>
        <end position="51"/>
    </location>
</feature>
<accession>A0ABY1PDZ4</accession>
<gene>
    <name evidence="10" type="ORF">SAMN06265374_3482</name>
</gene>
<dbReference type="InterPro" id="IPR001343">
    <property type="entry name" value="Hemolysn_Ca-bd"/>
</dbReference>
<comment type="subcellular location">
    <subcellularLocation>
        <location evidence="1">Membrane</location>
        <topology evidence="1">Single-pass membrane protein</topology>
    </subcellularLocation>
</comment>
<feature type="domain" description="Cadherin" evidence="9">
    <location>
        <begin position="2388"/>
        <end position="2487"/>
    </location>
</feature>
<feature type="domain" description="Cadherin" evidence="9">
    <location>
        <begin position="2590"/>
        <end position="2689"/>
    </location>
</feature>
<dbReference type="InterPro" id="IPR039808">
    <property type="entry name" value="Cadherin"/>
</dbReference>
<dbReference type="Gene3D" id="2.60.40.60">
    <property type="entry name" value="Cadherins"/>
    <property type="match status" value="20"/>
</dbReference>
<feature type="domain" description="Cadherin" evidence="9">
    <location>
        <begin position="2287"/>
        <end position="2386"/>
    </location>
</feature>
<feature type="domain" description="Cadherin" evidence="9">
    <location>
        <begin position="2186"/>
        <end position="2285"/>
    </location>
</feature>
<dbReference type="InterPro" id="IPR002126">
    <property type="entry name" value="Cadherin-like_dom"/>
</dbReference>
<feature type="domain" description="Cadherin" evidence="9">
    <location>
        <begin position="707"/>
        <end position="806"/>
    </location>
</feature>
<evidence type="ECO:0000256" key="1">
    <source>
        <dbReference type="ARBA" id="ARBA00004167"/>
    </source>
</evidence>
<keyword evidence="6" id="KW-1133">Transmembrane helix</keyword>
<feature type="domain" description="Cadherin" evidence="9">
    <location>
        <begin position="1569"/>
        <end position="1668"/>
    </location>
</feature>
<feature type="domain" description="Cadherin" evidence="9">
    <location>
        <begin position="808"/>
        <end position="906"/>
    </location>
</feature>
<evidence type="ECO:0000256" key="5">
    <source>
        <dbReference type="ARBA" id="ARBA00022837"/>
    </source>
</evidence>
<feature type="region of interest" description="Disordered" evidence="8">
    <location>
        <begin position="1787"/>
        <end position="1828"/>
    </location>
</feature>
<dbReference type="InterPro" id="IPR018511">
    <property type="entry name" value="Hemolysin-typ_Ca-bd_CS"/>
</dbReference>
<feature type="domain" description="Cadherin" evidence="9">
    <location>
        <begin position="2691"/>
        <end position="2795"/>
    </location>
</feature>
<sequence length="3543" mass="357766">MAEDTDTKKTDSETAGPESRTTLSSDSYLQSALLDSRDPQLQRAHDYHLDQDMGDSMEQVNANLHLGSDEKTEFDGLIEQTTGAVEGAEAAADSSEEGRAENRLQTTSEANDQPAGTTAETALSGGAGVDTTSGSDPASNSSRSLNELGATSTPDAPGIESRSTDQDGQPSGALQTGGLETPSDDDVPSGPISSDIGAVTDTDETDNTVSEAAGIGSDTGITASAPVTEGTTVSYSLVDDSNGLFSIDPVTGVVTVAGELDAETAGSHSIQVLATASDGATQTETFTITIQDANEFAVTQVADTDAANNGLSEDTAAGSNVGITAFAMDQDVTDTVTYSVDDPRFEIDANGIVTVAEGAVFDAETESAISLTVTATSSDGSSSAQTYSLAVSDVDEADVSAVSDSDTSANTIAEDASAGTQVGITALATDSDVTDSVSYAVDDSRFTVDENGVVTVADGASFDAETEGSIDITVTATSTDGSTSTETFTIAVSDVDEADVSAVSDSDTSANTIAEDAASGTQVGITALATDSDVTDSVSYAVDDARFTVDENGVVTVAEGASFDAETEGSINITVTATSTDGSTSTETFTIAVSDVDEADVSAVSDSDTSANTIAEDASAGTQVGVTALATDSDVTDSVSYAVDDARFTVDENGVVTVADGASFDAETEGSIDITVTATSTDGSTSTETFTIVVSDVDEADVSVVSDADTSANSIAEDASAGTQVGITALATDSDVTDTVSYAVGDARFTVDENGVVTVADGASFDAETEGSIDITVTATSTDGSTSTETFTIAVSDVDEADVSVVSDADTSANSIAEDASAGTQVGITALATDSDVTDTVSYSVDDSRFAVDENGVVTVADGASFDAETETSIDITVTATSSDSSTSTETFTIAVSDVSDNAPTGIQIVGQTGNLVQNGSFETFDVKDGDWKEFSEDNSGSWTSEGKMEVWDGYGGVAASEGKQHLELDSDGKINSISQSIETSKGQVYDLSLDAQARKDSENSTVEVYWNGELVSSFDPDTGTWQTMELQVVGTGGSDVLEIRETAEDNSTYGAFIDNVSLTEVPMTIAEGVSGAVIGNVVTIDPDATDHHTYSVSDQRFEIVEGPDGNMLLKLKDSHVLDAENESSLTVTITTTDEAGESFSEDFSITVSDVDEADVSVVSDADISDNTIAEDASAGTQVGVTALATDSDITDSVSYALDDARFTVDQNGVVTVADGASFDAETEGSIDITVTATSTDGSTSTETFTITVSDVDEADVSAVSDSDTSANTIAEDAASGTQVSITALATDSDVTDSVSYAVDDARFTVDENGVVTVADGASFDAETEGSIDITVTATSTDGSTSTETFTIAVSDVDEADVSAVSDSDTSANTIAEDASAGTQVGVTALATDSDITDSVSYAVDDARFTVDENGVVTVADGASFDAETEGSIDITVTATSTDGSTSTETFTIAVSDVDEADVSAVSDSDASANTIAEDAASGTQVGVTALATDSDVTDSVSYAVDDARFTVDENGVVIVADGASFDAETEGSIDITVTATSTDGSTSTETFTIAVSDVDEADVSAVSDSDTSANTIAEDAASGTQVGITALATDNDVTDSVSYAVDDSRFTVDENGVVTVADGASFDAETEGSIDITVTATSTDGSTSTETFTIAVSDVDEADVSAVSDSDTSANTIAEDASAGTQVGITALATDSDVNDSVSYAVDDARFTVDADGTVRVASGANFDYETEPAIDLTVTALSSDGSSSQQTFAVGISDVSENIQLSNDGETFVDTGVAELSIAGGSGNDTLTAHNDGGVLSGGAGRDTLHGGEGNDQLSGGHGNDLIYGGRGDDSIDGGAYHDTLYGEYGNDTITGGAWNDKLYGGDGNDHLDGGEHGDELYGGDGNDTLIGGDGSQGDTLEGGSGDDVLDGGTGDDTAVYSGNWSDYTINDNGDGSYTITDDRDGSPDGTDTVSGVEIFQFADGDVLEGDLIAEDVSAVTDTDSSANTIAENAEVGATLGITASADDANVSDSVSYTVDDTRFTVDADGTVRVASGASFDAETEGSIDITVRATSTDGSTSTETFTIAVSDVDEADVSAVSDSDASANTITEDTASGTQVGITALATDSDVTDSVSYAVDDSRFTVDENGVVTVADGASFDAETEGSIDITVIATSTDGSTSTETFTIAVSDVDEADVSAVSDSDTSANTIAEDATSGTQVGVTALATDSDITDSVSYAVDDARFTVDENGVVTVADGASFDAETEGSIDITVTATSTDGSTSTETFTIAVSDVDEADVSAVSDSDTSANTIAEDAATGTQVGITALATDSDVTDSISYAVDDARFTVDENGVVTVADGASFDAETEGSIDITITATSTDGSTSTETFTIQISDVDEADVSAVSDSDTSANTIAEDAASGTQVGVTALATDSDVTDSVSYAVDDARFTVDENGVVTVADGASFDAETEASIDITVTATSTDGSTSTETFTIQVSDVDEADVSAVSDSDTSANTIAEDTSAGTQVGVTALATDSDITDSVSYAVDDARFTVDENGVVTVADGAYFDAETEGSIEITVTATSTDGSTSTETFTIAVSDVDEADVSAVSDSDTSANTIAEDASAGTQVGITALATDSDVNDSVSYAVDDARFTVDENGVVTVADSASFDAETEGSIDITVTATSTDGSTSSETFTIAVSDVDEANVSAVSDSDTSANTITEDAATGTQVGVTALATDSDVTDSVSYAVDDSRFTVDENGVVTVADGVSFDYESEPSISLTITATSTDGSTATETFTLDVADVAEHIQLAEGGVTFVDSGVAEHSITGGSGNDHITAHQDGGVLDGGDGTDTLVGGAGDDILDGGAGVDNDTLIGGEGSDTYLLRGDGRADAISDTGSTGSDTIVLSSGTGTEFELENTFNAQTQGIEVIDGSNVSGETLRAQTANSELDWDFTGITLNGVDQLEGRDGNDSITGSSGNDTIIGGAGNDTLSGAEGIDTLRGGEGDDVLYAGSGGETTSGATGTVGSTYNLIHLTTTADIDTDESNGSSENASTLLGSYGGSNAPLHKEIVSATANDADGSNVLADNDFNGTAETFTIGSGTYALDSLQVYDATVTFTDGTTGTFSAVVIQLENGEVYLAPEYASNADAVLLTSKPIQGISLDSVSIDNASMYANRLDTDYLTTTGDTLEGGSGNDTLHGGSDDDTLEGGANNDWIDGAAGTDTAIYSGNYADYDITENDDGSFTITDLRDGSPDGIDTVLNVENFRFADGDVASTNLVEGGVTSVTDTNAAANTINETDGAGTQVGVTAFADDPNGDAVTYTLSDDRFEIDADGVVTIADHAFFDSQVESEIGVTVTATSADGSTADETFSISVTGNYDSQFTGGTDSGTFSGTDQSYYVDGVGGSDNISTGDYNDRIEGGSQDDGSDNISGGGGRDLLFGEGGADNISGGAGDDVIIGGTGNDNLTGGDGSDLFMYGLGDGSDNISGGAGVAWTDVIDLGGGPGITAAGEYGTDWTVTISEGSIENYDADSKTLELSDDAHGSIEFTDGTKIDFSDIEEIRW</sequence>
<protein>
    <submittedName>
        <fullName evidence="10">Hemolysin-type calcium-binding repeat-containing protein</fullName>
    </submittedName>
</protein>
<feature type="domain" description="Cadherin" evidence="9">
    <location>
        <begin position="505"/>
        <end position="604"/>
    </location>
</feature>
<feature type="compositionally biased region" description="Polar residues" evidence="8">
    <location>
        <begin position="103"/>
        <end position="121"/>
    </location>
</feature>
<dbReference type="PRINTS" id="PR00205">
    <property type="entry name" value="CADHERIN"/>
</dbReference>
<dbReference type="InterPro" id="IPR011049">
    <property type="entry name" value="Serralysin-like_metalloprot_C"/>
</dbReference>
<feature type="compositionally biased region" description="Polar residues" evidence="8">
    <location>
        <begin position="130"/>
        <end position="154"/>
    </location>
</feature>
<dbReference type="PROSITE" id="PS50268">
    <property type="entry name" value="CADHERIN_2"/>
    <property type="match status" value="21"/>
</dbReference>
<dbReference type="PANTHER" id="PTHR24027">
    <property type="entry name" value="CADHERIN-23"/>
    <property type="match status" value="1"/>
</dbReference>
<evidence type="ECO:0000313" key="11">
    <source>
        <dbReference type="Proteomes" id="UP001157914"/>
    </source>
</evidence>
<keyword evidence="3" id="KW-0732">Signal</keyword>
<feature type="compositionally biased region" description="Basic and acidic residues" evidence="8">
    <location>
        <begin position="1872"/>
        <end position="1882"/>
    </location>
</feature>
<feature type="domain" description="Cadherin" evidence="9">
    <location>
        <begin position="1367"/>
        <end position="1466"/>
    </location>
</feature>
<feature type="domain" description="Cadherin" evidence="9">
    <location>
        <begin position="1670"/>
        <end position="1774"/>
    </location>
</feature>
<keyword evidence="11" id="KW-1185">Reference proteome</keyword>
<feature type="domain" description="Cadherin" evidence="9">
    <location>
        <begin position="199"/>
        <end position="301"/>
    </location>
</feature>
<evidence type="ECO:0000313" key="10">
    <source>
        <dbReference type="EMBL" id="SMP32119.1"/>
    </source>
</evidence>
<dbReference type="CDD" id="cd11304">
    <property type="entry name" value="Cadherin_repeat"/>
    <property type="match status" value="19"/>
</dbReference>
<feature type="domain" description="Cadherin" evidence="9">
    <location>
        <begin position="1266"/>
        <end position="1365"/>
    </location>
</feature>
<feature type="compositionally biased region" description="Polar residues" evidence="8">
    <location>
        <begin position="19"/>
        <end position="30"/>
    </location>
</feature>
<feature type="domain" description="Cadherin" evidence="9">
    <location>
        <begin position="404"/>
        <end position="503"/>
    </location>
</feature>
<evidence type="ECO:0000256" key="7">
    <source>
        <dbReference type="ARBA" id="ARBA00023136"/>
    </source>
</evidence>
<reference evidence="10 11" key="1">
    <citation type="submission" date="2017-05" db="EMBL/GenBank/DDBJ databases">
        <authorList>
            <person name="Varghese N."/>
            <person name="Submissions S."/>
        </authorList>
    </citation>
    <scope>NUCLEOTIDE SEQUENCE [LARGE SCALE GENOMIC DNA]</scope>
    <source>
        <strain evidence="10 11">DSM 15949</strain>
    </source>
</reference>
<dbReference type="EMBL" id="FXTT01000005">
    <property type="protein sequence ID" value="SMP32119.1"/>
    <property type="molecule type" value="Genomic_DNA"/>
</dbReference>
<proteinExistence type="predicted"/>
<keyword evidence="5" id="KW-0106">Calcium</keyword>
<dbReference type="Proteomes" id="UP001157914">
    <property type="component" value="Unassembled WGS sequence"/>
</dbReference>
<dbReference type="PRINTS" id="PR00313">
    <property type="entry name" value="CABNDNGRPT"/>
</dbReference>
<evidence type="ECO:0000256" key="2">
    <source>
        <dbReference type="ARBA" id="ARBA00022692"/>
    </source>
</evidence>
<feature type="domain" description="Cadherin" evidence="9">
    <location>
        <begin position="606"/>
        <end position="705"/>
    </location>
</feature>
<dbReference type="SUPFAM" id="SSF49313">
    <property type="entry name" value="Cadherin-like"/>
    <property type="match status" value="21"/>
</dbReference>
<dbReference type="InterPro" id="IPR015919">
    <property type="entry name" value="Cadherin-like_sf"/>
</dbReference>
<organism evidence="10 11">
    <name type="scientific">Roseibium denhamense</name>
    <dbReference type="NCBI Taxonomy" id="76305"/>
    <lineage>
        <taxon>Bacteria</taxon>
        <taxon>Pseudomonadati</taxon>
        <taxon>Pseudomonadota</taxon>
        <taxon>Alphaproteobacteria</taxon>
        <taxon>Hyphomicrobiales</taxon>
        <taxon>Stappiaceae</taxon>
        <taxon>Roseibium</taxon>
    </lineage>
</organism>
<keyword evidence="2" id="KW-0812">Transmembrane</keyword>
<feature type="compositionally biased region" description="Gly residues" evidence="8">
    <location>
        <begin position="1883"/>
        <end position="1908"/>
    </location>
</feature>
<comment type="caution">
    <text evidence="10">The sequence shown here is derived from an EMBL/GenBank/DDBJ whole genome shotgun (WGS) entry which is preliminary data.</text>
</comment>
<evidence type="ECO:0000256" key="6">
    <source>
        <dbReference type="ARBA" id="ARBA00022989"/>
    </source>
</evidence>
<name>A0ABY1PDZ4_9HYPH</name>
<feature type="domain" description="Cadherin" evidence="9">
    <location>
        <begin position="1165"/>
        <end position="1264"/>
    </location>
</feature>
<dbReference type="PANTHER" id="PTHR24027:SF422">
    <property type="entry name" value="CADHERIN DOMAIN-CONTAINING PROTEIN"/>
    <property type="match status" value="1"/>
</dbReference>
<evidence type="ECO:0000259" key="9">
    <source>
        <dbReference type="PROSITE" id="PS50268"/>
    </source>
</evidence>
<feature type="compositionally biased region" description="Basic and acidic residues" evidence="8">
    <location>
        <begin position="1"/>
        <end position="12"/>
    </location>
</feature>
<evidence type="ECO:0000256" key="3">
    <source>
        <dbReference type="ARBA" id="ARBA00022729"/>
    </source>
</evidence>
<feature type="domain" description="Cadherin" evidence="9">
    <location>
        <begin position="1468"/>
        <end position="1567"/>
    </location>
</feature>
<dbReference type="Pfam" id="PF00028">
    <property type="entry name" value="Cadherin"/>
    <property type="match status" value="1"/>
</dbReference>
<feature type="domain" description="Cadherin" evidence="9">
    <location>
        <begin position="2085"/>
        <end position="2184"/>
    </location>
</feature>
<dbReference type="RefSeq" id="WP_283404602.1">
    <property type="nucleotide sequence ID" value="NZ_FXTT01000005.1"/>
</dbReference>
<feature type="region of interest" description="Disordered" evidence="8">
    <location>
        <begin position="1"/>
        <end position="225"/>
    </location>
</feature>
<feature type="region of interest" description="Disordered" evidence="8">
    <location>
        <begin position="1872"/>
        <end position="1928"/>
    </location>
</feature>
<dbReference type="PROSITE" id="PS00330">
    <property type="entry name" value="HEMOLYSIN_CALCIUM"/>
    <property type="match status" value="7"/>
</dbReference>
<keyword evidence="4" id="KW-0677">Repeat</keyword>
<dbReference type="SUPFAM" id="SSF51120">
    <property type="entry name" value="beta-Roll"/>
    <property type="match status" value="6"/>
</dbReference>
<evidence type="ECO:0000256" key="4">
    <source>
        <dbReference type="ARBA" id="ARBA00022737"/>
    </source>
</evidence>
<keyword evidence="7" id="KW-0472">Membrane</keyword>
<dbReference type="SMART" id="SM00112">
    <property type="entry name" value="CA"/>
    <property type="match status" value="22"/>
</dbReference>
<feature type="domain" description="Cadherin" evidence="9">
    <location>
        <begin position="2489"/>
        <end position="2588"/>
    </location>
</feature>
<evidence type="ECO:0000256" key="8">
    <source>
        <dbReference type="SAM" id="MobiDB-lite"/>
    </source>
</evidence>
<feature type="domain" description="Cadherin" evidence="9">
    <location>
        <begin position="1984"/>
        <end position="2083"/>
    </location>
</feature>